<keyword evidence="2" id="KW-1185">Reference proteome</keyword>
<dbReference type="AlphaFoldDB" id="A0A6A5T2E8"/>
<feature type="non-terminal residue" evidence="1">
    <location>
        <position position="1"/>
    </location>
</feature>
<accession>A0A6A5T2E8</accession>
<name>A0A6A5T2E8_9PLEO</name>
<dbReference type="EMBL" id="ML976013">
    <property type="protein sequence ID" value="KAF1944906.1"/>
    <property type="molecule type" value="Genomic_DNA"/>
</dbReference>
<evidence type="ECO:0000313" key="1">
    <source>
        <dbReference type="EMBL" id="KAF1944906.1"/>
    </source>
</evidence>
<evidence type="ECO:0000313" key="2">
    <source>
        <dbReference type="Proteomes" id="UP000800038"/>
    </source>
</evidence>
<sequence length="244" mass="26343">HLHVDITLSLPVPFPFTTSASLLSAHFVSTRPSDASTPILRTLGFTTAPTSSSPPCSSLRTCLTPSATSSSTHSRYTNPFSNLTPSFSHGNSSLSSPSSSLVPSPISSSNLNRPLPLRFTTFCVLFSRPMFQPSTPVATTCQVVPSAPLPFSVHSIYFLLACVAARSLLSASPILTADMRVWSVLCGVCCVECAVWRCRKRFRLVAWTGLLRNYACVPGLRGGGRRRGRRADRGEYVEEFGELG</sequence>
<reference evidence="1" key="1">
    <citation type="journal article" date="2020" name="Stud. Mycol.">
        <title>101 Dothideomycetes genomes: a test case for predicting lifestyles and emergence of pathogens.</title>
        <authorList>
            <person name="Haridas S."/>
            <person name="Albert R."/>
            <person name="Binder M."/>
            <person name="Bloem J."/>
            <person name="Labutti K."/>
            <person name="Salamov A."/>
            <person name="Andreopoulos B."/>
            <person name="Baker S."/>
            <person name="Barry K."/>
            <person name="Bills G."/>
            <person name="Bluhm B."/>
            <person name="Cannon C."/>
            <person name="Castanera R."/>
            <person name="Culley D."/>
            <person name="Daum C."/>
            <person name="Ezra D."/>
            <person name="Gonzalez J."/>
            <person name="Henrissat B."/>
            <person name="Kuo A."/>
            <person name="Liang C."/>
            <person name="Lipzen A."/>
            <person name="Lutzoni F."/>
            <person name="Magnuson J."/>
            <person name="Mondo S."/>
            <person name="Nolan M."/>
            <person name="Ohm R."/>
            <person name="Pangilinan J."/>
            <person name="Park H.-J."/>
            <person name="Ramirez L."/>
            <person name="Alfaro M."/>
            <person name="Sun H."/>
            <person name="Tritt A."/>
            <person name="Yoshinaga Y."/>
            <person name="Zwiers L.-H."/>
            <person name="Turgeon B."/>
            <person name="Goodwin S."/>
            <person name="Spatafora J."/>
            <person name="Crous P."/>
            <person name="Grigoriev I."/>
        </authorList>
    </citation>
    <scope>NUCLEOTIDE SEQUENCE</scope>
    <source>
        <strain evidence="1">CBS 161.51</strain>
    </source>
</reference>
<gene>
    <name evidence="1" type="ORF">EJ02DRAFT_478737</name>
</gene>
<organism evidence="1 2">
    <name type="scientific">Clathrospora elynae</name>
    <dbReference type="NCBI Taxonomy" id="706981"/>
    <lineage>
        <taxon>Eukaryota</taxon>
        <taxon>Fungi</taxon>
        <taxon>Dikarya</taxon>
        <taxon>Ascomycota</taxon>
        <taxon>Pezizomycotina</taxon>
        <taxon>Dothideomycetes</taxon>
        <taxon>Pleosporomycetidae</taxon>
        <taxon>Pleosporales</taxon>
        <taxon>Diademaceae</taxon>
        <taxon>Clathrospora</taxon>
    </lineage>
</organism>
<protein>
    <submittedName>
        <fullName evidence="1">Uncharacterized protein</fullName>
    </submittedName>
</protein>
<proteinExistence type="predicted"/>
<dbReference type="Proteomes" id="UP000800038">
    <property type="component" value="Unassembled WGS sequence"/>
</dbReference>